<dbReference type="Proteomes" id="UP000053732">
    <property type="component" value="Unassembled WGS sequence"/>
</dbReference>
<organism evidence="2 3">
    <name type="scientific">Penicillium camemberti (strain FM 013)</name>
    <dbReference type="NCBI Taxonomy" id="1429867"/>
    <lineage>
        <taxon>Eukaryota</taxon>
        <taxon>Fungi</taxon>
        <taxon>Dikarya</taxon>
        <taxon>Ascomycota</taxon>
        <taxon>Pezizomycotina</taxon>
        <taxon>Eurotiomycetes</taxon>
        <taxon>Eurotiomycetidae</taxon>
        <taxon>Eurotiales</taxon>
        <taxon>Aspergillaceae</taxon>
        <taxon>Penicillium</taxon>
    </lineage>
</organism>
<sequence>MPSLPDTNTQTPGKRRRVGTPPVVASKWTSGDSRI</sequence>
<feature type="compositionally biased region" description="Polar residues" evidence="1">
    <location>
        <begin position="1"/>
        <end position="12"/>
    </location>
</feature>
<keyword evidence="3" id="KW-1185">Reference proteome</keyword>
<protein>
    <submittedName>
        <fullName evidence="2">Str. FM013</fullName>
    </submittedName>
</protein>
<proteinExistence type="predicted"/>
<evidence type="ECO:0000313" key="3">
    <source>
        <dbReference type="Proteomes" id="UP000053732"/>
    </source>
</evidence>
<reference evidence="2 3" key="1">
    <citation type="journal article" date="2014" name="Nat. Commun.">
        <title>Multiple recent horizontal transfers of a large genomic region in cheese making fungi.</title>
        <authorList>
            <person name="Cheeseman K."/>
            <person name="Ropars J."/>
            <person name="Renault P."/>
            <person name="Dupont J."/>
            <person name="Gouzy J."/>
            <person name="Branca A."/>
            <person name="Abraham A.L."/>
            <person name="Ceppi M."/>
            <person name="Conseiller E."/>
            <person name="Debuchy R."/>
            <person name="Malagnac F."/>
            <person name="Goarin A."/>
            <person name="Silar P."/>
            <person name="Lacoste S."/>
            <person name="Sallet E."/>
            <person name="Bensimon A."/>
            <person name="Giraud T."/>
            <person name="Brygoo Y."/>
        </authorList>
    </citation>
    <scope>NUCLEOTIDE SEQUENCE [LARGE SCALE GENOMIC DNA]</scope>
    <source>
        <strain evidence="3">FM 013</strain>
    </source>
</reference>
<dbReference type="EMBL" id="HG793139">
    <property type="protein sequence ID" value="CRL21598.1"/>
    <property type="molecule type" value="Genomic_DNA"/>
</dbReference>
<accession>A0A0G4P5L3</accession>
<evidence type="ECO:0000256" key="1">
    <source>
        <dbReference type="SAM" id="MobiDB-lite"/>
    </source>
</evidence>
<dbReference type="AlphaFoldDB" id="A0A0G4P5L3"/>
<gene>
    <name evidence="2" type="ORF">PCAMFM013_S006g000138</name>
</gene>
<name>A0A0G4P5L3_PENC3</name>
<feature type="region of interest" description="Disordered" evidence="1">
    <location>
        <begin position="1"/>
        <end position="35"/>
    </location>
</feature>
<evidence type="ECO:0000313" key="2">
    <source>
        <dbReference type="EMBL" id="CRL21598.1"/>
    </source>
</evidence>